<dbReference type="SUPFAM" id="SSF52540">
    <property type="entry name" value="P-loop containing nucleoside triphosphate hydrolases"/>
    <property type="match status" value="1"/>
</dbReference>
<evidence type="ECO:0000313" key="2">
    <source>
        <dbReference type="Proteomes" id="UP000609879"/>
    </source>
</evidence>
<reference evidence="1 2" key="1">
    <citation type="submission" date="2021-01" db="EMBL/GenBank/DDBJ databases">
        <title>Whole genome shotgun sequence of Actinoplanes deccanensis NBRC 13994.</title>
        <authorList>
            <person name="Komaki H."/>
            <person name="Tamura T."/>
        </authorList>
    </citation>
    <scope>NUCLEOTIDE SEQUENCE [LARGE SCALE GENOMIC DNA]</scope>
    <source>
        <strain evidence="1 2">NBRC 13994</strain>
    </source>
</reference>
<dbReference type="Gene3D" id="3.40.50.300">
    <property type="entry name" value="P-loop containing nucleotide triphosphate hydrolases"/>
    <property type="match status" value="1"/>
</dbReference>
<keyword evidence="2" id="KW-1185">Reference proteome</keyword>
<evidence type="ECO:0008006" key="3">
    <source>
        <dbReference type="Google" id="ProtNLM"/>
    </source>
</evidence>
<protein>
    <recommendedName>
        <fullName evidence="3">Kinase</fullName>
    </recommendedName>
</protein>
<gene>
    <name evidence="1" type="ORF">Ade02nite_21030</name>
</gene>
<sequence length="153" mass="17073">MSTLHLTIGLPGAGKTTYARRWVAENPATRSRCNRDDLGKLMHGKRFYGDETLYGPTEDAITEAQHAMVLELLSSGRDVIVDDTNLDVERRQRLVDAAVAIGAKVEIVDMCSVPLETVLERNARRDSSTGFVPEQVIRDMWERYVAEKAEVAP</sequence>
<dbReference type="InterPro" id="IPR027417">
    <property type="entry name" value="P-loop_NTPase"/>
</dbReference>
<name>A0ABQ3Y0H2_9ACTN</name>
<evidence type="ECO:0000313" key="1">
    <source>
        <dbReference type="EMBL" id="GID73462.1"/>
    </source>
</evidence>
<dbReference type="RefSeq" id="WP_203761380.1">
    <property type="nucleotide sequence ID" value="NZ_BAAABO010000029.1"/>
</dbReference>
<organism evidence="1 2">
    <name type="scientific">Paractinoplanes deccanensis</name>
    <dbReference type="NCBI Taxonomy" id="113561"/>
    <lineage>
        <taxon>Bacteria</taxon>
        <taxon>Bacillati</taxon>
        <taxon>Actinomycetota</taxon>
        <taxon>Actinomycetes</taxon>
        <taxon>Micromonosporales</taxon>
        <taxon>Micromonosporaceae</taxon>
        <taxon>Paractinoplanes</taxon>
    </lineage>
</organism>
<dbReference type="Proteomes" id="UP000609879">
    <property type="component" value="Unassembled WGS sequence"/>
</dbReference>
<dbReference type="EMBL" id="BOMI01000033">
    <property type="protein sequence ID" value="GID73462.1"/>
    <property type="molecule type" value="Genomic_DNA"/>
</dbReference>
<dbReference type="PIRSF" id="PIRSF037081">
    <property type="entry name" value="P-loop_All4644_prd"/>
    <property type="match status" value="1"/>
</dbReference>
<comment type="caution">
    <text evidence="1">The sequence shown here is derived from an EMBL/GenBank/DDBJ whole genome shotgun (WGS) entry which is preliminary data.</text>
</comment>
<accession>A0ABQ3Y0H2</accession>
<proteinExistence type="predicted"/>
<dbReference type="InterPro" id="IPR017101">
    <property type="entry name" value="P-loop_ATP/GTP-bd_All4644_prd"/>
</dbReference>
<dbReference type="Pfam" id="PF13671">
    <property type="entry name" value="AAA_33"/>
    <property type="match status" value="1"/>
</dbReference>